<reference evidence="1 2" key="1">
    <citation type="submission" date="2018-06" db="EMBL/GenBank/DDBJ databases">
        <authorList>
            <consortium name="Pathogen Informatics"/>
            <person name="Doyle S."/>
        </authorList>
    </citation>
    <scope>NUCLEOTIDE SEQUENCE [LARGE SCALE GENOMIC DNA]</scope>
    <source>
        <strain evidence="1 2">NCTC13291</strain>
    </source>
</reference>
<evidence type="ECO:0000313" key="1">
    <source>
        <dbReference type="EMBL" id="SUE41832.1"/>
    </source>
</evidence>
<proteinExistence type="predicted"/>
<gene>
    <name evidence="1" type="ORF">NCTC13291_03441</name>
</gene>
<organism evidence="1 2">
    <name type="scientific">Roseomonas mucosa</name>
    <dbReference type="NCBI Taxonomy" id="207340"/>
    <lineage>
        <taxon>Bacteria</taxon>
        <taxon>Pseudomonadati</taxon>
        <taxon>Pseudomonadota</taxon>
        <taxon>Alphaproteobacteria</taxon>
        <taxon>Acetobacterales</taxon>
        <taxon>Roseomonadaceae</taxon>
        <taxon>Roseomonas</taxon>
    </lineage>
</organism>
<dbReference type="EMBL" id="UGVN01000001">
    <property type="protein sequence ID" value="SUE41832.1"/>
    <property type="molecule type" value="Genomic_DNA"/>
</dbReference>
<dbReference type="Proteomes" id="UP000254919">
    <property type="component" value="Unassembled WGS sequence"/>
</dbReference>
<protein>
    <submittedName>
        <fullName evidence="1">Uncharacterized protein</fullName>
    </submittedName>
</protein>
<evidence type="ECO:0000313" key="2">
    <source>
        <dbReference type="Proteomes" id="UP000254919"/>
    </source>
</evidence>
<dbReference type="AlphaFoldDB" id="A0A379N5Y7"/>
<name>A0A379N5Y7_9PROT</name>
<sequence>MAVATKHAWLAILASNANRLFRTLHEYSGLAFVQPPFVKRAEQNIECVSFNGNFVDEVLNRPIQRVIRNLLICLFKLALHLGKCRRAFGLGSLQLGLRGLQSFNSFPLLGKDRFPVALNCDNFGLKFSDASIRLFNGISHFKILSC</sequence>
<accession>A0A379N5Y7</accession>